<evidence type="ECO:0000313" key="3">
    <source>
        <dbReference type="EMBL" id="SEF60752.1"/>
    </source>
</evidence>
<dbReference type="InterPro" id="IPR050289">
    <property type="entry name" value="TorD/DmsD_chaperones"/>
</dbReference>
<sequence>MTVAAHGEGEESGSAVASDDVSDEIEVEAGARGAVYALLARLFTEADEELYAALSGGGVTDECARLLERTGLDVDPPDLTVEEERETLSARYNDLFVVGYSEVVDRTDGTVHNEGPPVSLYESGYRPNVSWNDVNLDLARAYEYFGCQVDEDVRRNHDHLRLELEFMGYLCRREAAVDPDVAAARLDFHDRHLRPFAEGIADALASETGTGLYGRLGDFLDRFTAADVDDLAARREAAETDASRGERR</sequence>
<dbReference type="InterPro" id="IPR020945">
    <property type="entry name" value="DMSO/NO3_reduct_chaperone"/>
</dbReference>
<dbReference type="PANTHER" id="PTHR34227:SF1">
    <property type="entry name" value="DIMETHYL SULFOXIDE REDUCTASE CHAPERONE-RELATED"/>
    <property type="match status" value="1"/>
</dbReference>
<proteinExistence type="predicted"/>
<feature type="region of interest" description="Disordered" evidence="2">
    <location>
        <begin position="1"/>
        <end position="21"/>
    </location>
</feature>
<keyword evidence="4" id="KW-1185">Reference proteome</keyword>
<dbReference type="NCBIfam" id="TIGR03482">
    <property type="entry name" value="DMSO_red_II_cha"/>
    <property type="match status" value="1"/>
</dbReference>
<dbReference type="Pfam" id="PF02613">
    <property type="entry name" value="Nitrate_red_del"/>
    <property type="match status" value="1"/>
</dbReference>
<dbReference type="EMBL" id="FNVN01000001">
    <property type="protein sequence ID" value="SEF60752.1"/>
    <property type="molecule type" value="Genomic_DNA"/>
</dbReference>
<dbReference type="Gene3D" id="1.10.3480.10">
    <property type="entry name" value="TorD-like"/>
    <property type="match status" value="1"/>
</dbReference>
<evidence type="ECO:0000313" key="4">
    <source>
        <dbReference type="Proteomes" id="UP000236740"/>
    </source>
</evidence>
<keyword evidence="1" id="KW-0143">Chaperone</keyword>
<name>A0A1H5TD22_9EURY</name>
<dbReference type="InterPro" id="IPR017843">
    <property type="entry name" value="DMSO_Rdtase_II_chaperone"/>
</dbReference>
<dbReference type="RefSeq" id="WP_235010703.1">
    <property type="nucleotide sequence ID" value="NZ_CP031311.1"/>
</dbReference>
<dbReference type="PANTHER" id="PTHR34227">
    <property type="entry name" value="CHAPERONE PROTEIN YCDY"/>
    <property type="match status" value="1"/>
</dbReference>
<reference evidence="3 4" key="1">
    <citation type="submission" date="2016-10" db="EMBL/GenBank/DDBJ databases">
        <authorList>
            <person name="de Groot N.N."/>
        </authorList>
    </citation>
    <scope>NUCLEOTIDE SEQUENCE [LARGE SCALE GENOMIC DNA]</scope>
    <source>
        <strain evidence="3 4">CGMCC 1.10331</strain>
    </source>
</reference>
<gene>
    <name evidence="3" type="ORF">SAMN04488133_0245</name>
</gene>
<dbReference type="GeneID" id="39857723"/>
<accession>A0A1H5TD22</accession>
<dbReference type="InterPro" id="IPR036411">
    <property type="entry name" value="TorD-like_sf"/>
</dbReference>
<dbReference type="AlphaFoldDB" id="A0A1H5TD22"/>
<dbReference type="Proteomes" id="UP000236740">
    <property type="component" value="Unassembled WGS sequence"/>
</dbReference>
<organism evidence="3 4">
    <name type="scientific">Halobellus limi</name>
    <dbReference type="NCBI Taxonomy" id="699433"/>
    <lineage>
        <taxon>Archaea</taxon>
        <taxon>Methanobacteriati</taxon>
        <taxon>Methanobacteriota</taxon>
        <taxon>Stenosarchaea group</taxon>
        <taxon>Halobacteria</taxon>
        <taxon>Halobacteriales</taxon>
        <taxon>Haloferacaceae</taxon>
        <taxon>Halobellus</taxon>
    </lineage>
</organism>
<evidence type="ECO:0000256" key="1">
    <source>
        <dbReference type="ARBA" id="ARBA00023186"/>
    </source>
</evidence>
<evidence type="ECO:0000256" key="2">
    <source>
        <dbReference type="SAM" id="MobiDB-lite"/>
    </source>
</evidence>
<dbReference type="SUPFAM" id="SSF89155">
    <property type="entry name" value="TorD-like"/>
    <property type="match status" value="1"/>
</dbReference>
<protein>
    <submittedName>
        <fullName evidence="3">DMSO reductase family type II enzyme chaperone</fullName>
    </submittedName>
</protein>